<gene>
    <name evidence="1" type="ORF">Vadar_028613</name>
</gene>
<evidence type="ECO:0000313" key="2">
    <source>
        <dbReference type="Proteomes" id="UP000828048"/>
    </source>
</evidence>
<evidence type="ECO:0000313" key="1">
    <source>
        <dbReference type="EMBL" id="KAH7861627.1"/>
    </source>
</evidence>
<name>A0ACB7Z9B5_9ERIC</name>
<dbReference type="EMBL" id="CM037154">
    <property type="protein sequence ID" value="KAH7861627.1"/>
    <property type="molecule type" value="Genomic_DNA"/>
</dbReference>
<organism evidence="1 2">
    <name type="scientific">Vaccinium darrowii</name>
    <dbReference type="NCBI Taxonomy" id="229202"/>
    <lineage>
        <taxon>Eukaryota</taxon>
        <taxon>Viridiplantae</taxon>
        <taxon>Streptophyta</taxon>
        <taxon>Embryophyta</taxon>
        <taxon>Tracheophyta</taxon>
        <taxon>Spermatophyta</taxon>
        <taxon>Magnoliopsida</taxon>
        <taxon>eudicotyledons</taxon>
        <taxon>Gunneridae</taxon>
        <taxon>Pentapetalae</taxon>
        <taxon>asterids</taxon>
        <taxon>Ericales</taxon>
        <taxon>Ericaceae</taxon>
        <taxon>Vaccinioideae</taxon>
        <taxon>Vaccinieae</taxon>
        <taxon>Vaccinium</taxon>
    </lineage>
</organism>
<dbReference type="Proteomes" id="UP000828048">
    <property type="component" value="Chromosome 4"/>
</dbReference>
<reference evidence="1 2" key="1">
    <citation type="journal article" date="2021" name="Hortic Res">
        <title>High-quality reference genome and annotation aids understanding of berry development for evergreen blueberry (Vaccinium darrowii).</title>
        <authorList>
            <person name="Yu J."/>
            <person name="Hulse-Kemp A.M."/>
            <person name="Babiker E."/>
            <person name="Staton M."/>
        </authorList>
    </citation>
    <scope>NUCLEOTIDE SEQUENCE [LARGE SCALE GENOMIC DNA]</scope>
    <source>
        <strain evidence="2">cv. NJ 8807/NJ 8810</strain>
        <tissue evidence="1">Young leaf</tissue>
    </source>
</reference>
<accession>A0ACB7Z9B5</accession>
<keyword evidence="2" id="KW-1185">Reference proteome</keyword>
<protein>
    <submittedName>
        <fullName evidence="1">Uncharacterized protein</fullName>
    </submittedName>
</protein>
<sequence>MIRQGLQHYANRGFWLNGEARVDTSHQKSICLASSQIPKLDKKSYIVEIDSFSARESMKHWLGQVEACQKPYPRVENSTQITYYLTNIESLVKIFVASWPDIWKKGNSLVIETESYIETFVVDAPAAENDGKCKCEACAPLMNFCPVGPTPTPLQPLLHCLPPPINRGHSREHLRHNHSYPSYTKLLCKLRFLCVIFSLTMSDKCGNCDCADKSQCVKKGNSLVIETESYIETFVADAPAAENDGKCKCGTACACVNCTCGH</sequence>
<comment type="caution">
    <text evidence="1">The sequence shown here is derived from an EMBL/GenBank/DDBJ whole genome shotgun (WGS) entry which is preliminary data.</text>
</comment>
<proteinExistence type="predicted"/>